<dbReference type="GO" id="GO:0005886">
    <property type="term" value="C:plasma membrane"/>
    <property type="evidence" value="ECO:0007669"/>
    <property type="project" value="UniProtKB-SubCell"/>
</dbReference>
<dbReference type="SUPFAM" id="SSF55874">
    <property type="entry name" value="ATPase domain of HSP90 chaperone/DNA topoisomerase II/histidine kinase"/>
    <property type="match status" value="1"/>
</dbReference>
<keyword evidence="17" id="KW-1185">Reference proteome</keyword>
<dbReference type="GO" id="GO:0000155">
    <property type="term" value="F:phosphorelay sensor kinase activity"/>
    <property type="evidence" value="ECO:0007669"/>
    <property type="project" value="InterPro"/>
</dbReference>
<comment type="catalytic activity">
    <reaction evidence="1">
        <text>ATP + protein L-histidine = ADP + protein N-phospho-L-histidine.</text>
        <dbReference type="EC" id="2.7.13.3"/>
    </reaction>
</comment>
<dbReference type="Pfam" id="PF02518">
    <property type="entry name" value="HATPase_c"/>
    <property type="match status" value="1"/>
</dbReference>
<keyword evidence="13" id="KW-0812">Transmembrane</keyword>
<gene>
    <name evidence="16" type="ordered locus">Tola_1275</name>
</gene>
<dbReference type="PRINTS" id="PR00344">
    <property type="entry name" value="BCTRLSENSOR"/>
</dbReference>
<evidence type="ECO:0000256" key="10">
    <source>
        <dbReference type="ARBA" id="ARBA00023012"/>
    </source>
</evidence>
<dbReference type="RefSeq" id="WP_012729491.1">
    <property type="nucleotide sequence ID" value="NC_012691.1"/>
</dbReference>
<dbReference type="EC" id="2.7.13.3" evidence="3"/>
<reference evidence="17" key="1">
    <citation type="submission" date="2009-05" db="EMBL/GenBank/DDBJ databases">
        <title>Complete sequence of Tolumonas auensis DSM 9187.</title>
        <authorList>
            <consortium name="US DOE Joint Genome Institute"/>
            <person name="Lucas S."/>
            <person name="Copeland A."/>
            <person name="Lapidus A."/>
            <person name="Glavina del Rio T."/>
            <person name="Tice H."/>
            <person name="Bruce D."/>
            <person name="Goodwin L."/>
            <person name="Pitluck S."/>
            <person name="Chertkov O."/>
            <person name="Brettin T."/>
            <person name="Detter J.C."/>
            <person name="Han C."/>
            <person name="Larimer F."/>
            <person name="Land M."/>
            <person name="Hauser L."/>
            <person name="Kyrpides N."/>
            <person name="Mikhailova N."/>
            <person name="Spring S."/>
            <person name="Beller H."/>
        </authorList>
    </citation>
    <scope>NUCLEOTIDE SEQUENCE [LARGE SCALE GENOMIC DNA]</scope>
    <source>
        <strain evidence="17">DSM 9187 / TA4</strain>
    </source>
</reference>
<evidence type="ECO:0000256" key="1">
    <source>
        <dbReference type="ARBA" id="ARBA00000085"/>
    </source>
</evidence>
<keyword evidence="5 12" id="KW-0597">Phosphoprotein</keyword>
<keyword evidence="8 16" id="KW-0418">Kinase</keyword>
<sequence>MQQSAGVSAQKWVWRAMVRSALVPLVLVETVLIAVYLISNNLIRETNMDYLYQKADSELQISAQRESGIIREQILSISRQTEIYRAETKRVLTDEHFFVSDAEKSNYAVSTKGVFHSVKDLNGAASFYSAATPLSKQDHEKVWRLSQLDPLMKQIKENNPLIAAAYFNSWDSYNRIYPWFFTPDQYPADMIIPDYNFYYLADGKNNPSRTAKWTDVYIDPAGNGWMASCIAPVYNGDFLEGVVGLDITVGSIIEKIQGLEIPWGGYAILVNNNGNIMALPPEGEVDFGLNELTTHSYQEAIKKEIFKPEQFNLFLRKDSQQIVADIKNSVSGKGFLTLKGNKKLIAWNTIPETRWKLITIVDENQIYAETNSLAKQFEQIGYLMIAGLGLFYMVFIFFIWLSSRSMSKSISEPLLHMKGMVDQIGREEYQLDKPEFRIAELQGTASAIVNMGKKLDEITCALRRAKEDADSANKTKGLFLSSMSHELRTPLNAILGFGQLLQKDDNKLSVRDRKDYIDEIMTAGTHLLNLIDDVLNLSHIESKGSLLKIEPVDAIRVIKECNEMLRPMAVKEQLSLSAELPETMVLVMADSTRLRQVLINLLSNAIKYNYLNGKINVSAEIKDKYLRISVRDSGRGISPEKQTELFTPFNRLGHETSGIKGTGIGLSISKQLIESMNGRIGFSSQWQKGSVFWIDLLLVDSPVGLLSDAAITDNYPAEITPEKYHILCVGCDQESVWRLERLSGQNQVIISSAFSAENALTMLNQIHPHLILVDTHLHDMDAYVLLQQLRQSEIAKCVPVIAVTDAMMSVSQMETSELAFDYVLISPMDVSHAWAVIQKMLNYIP</sequence>
<evidence type="ECO:0000256" key="12">
    <source>
        <dbReference type="PROSITE-ProRule" id="PRU00169"/>
    </source>
</evidence>
<dbReference type="PANTHER" id="PTHR43047:SF72">
    <property type="entry name" value="OSMOSENSING HISTIDINE PROTEIN KINASE SLN1"/>
    <property type="match status" value="1"/>
</dbReference>
<dbReference type="InterPro" id="IPR011006">
    <property type="entry name" value="CheY-like_superfamily"/>
</dbReference>
<dbReference type="EMBL" id="CP001616">
    <property type="protein sequence ID" value="ACQ92892.1"/>
    <property type="molecule type" value="Genomic_DNA"/>
</dbReference>
<dbReference type="KEGG" id="tau:Tola_1275"/>
<dbReference type="CDD" id="cd12912">
    <property type="entry name" value="PDC2_MCP_like"/>
    <property type="match status" value="1"/>
</dbReference>
<feature type="modified residue" description="4-aspartylphosphate" evidence="12">
    <location>
        <position position="774"/>
    </location>
</feature>
<dbReference type="PANTHER" id="PTHR43047">
    <property type="entry name" value="TWO-COMPONENT HISTIDINE PROTEIN KINASE"/>
    <property type="match status" value="1"/>
</dbReference>
<evidence type="ECO:0000256" key="5">
    <source>
        <dbReference type="ARBA" id="ARBA00022553"/>
    </source>
</evidence>
<keyword evidence="6" id="KW-0808">Transferase</keyword>
<evidence type="ECO:0000313" key="17">
    <source>
        <dbReference type="Proteomes" id="UP000009073"/>
    </source>
</evidence>
<evidence type="ECO:0000256" key="11">
    <source>
        <dbReference type="ARBA" id="ARBA00023136"/>
    </source>
</evidence>
<evidence type="ECO:0000256" key="13">
    <source>
        <dbReference type="SAM" id="Phobius"/>
    </source>
</evidence>
<dbReference type="InterPro" id="IPR001789">
    <property type="entry name" value="Sig_transdc_resp-reg_receiver"/>
</dbReference>
<evidence type="ECO:0000256" key="3">
    <source>
        <dbReference type="ARBA" id="ARBA00012438"/>
    </source>
</evidence>
<dbReference type="SMART" id="SM00388">
    <property type="entry name" value="HisKA"/>
    <property type="match status" value="1"/>
</dbReference>
<evidence type="ECO:0000256" key="2">
    <source>
        <dbReference type="ARBA" id="ARBA00004236"/>
    </source>
</evidence>
<keyword evidence="10" id="KW-0902">Two-component regulatory system</keyword>
<evidence type="ECO:0000259" key="15">
    <source>
        <dbReference type="PROSITE" id="PS50110"/>
    </source>
</evidence>
<dbReference type="GO" id="GO:0005524">
    <property type="term" value="F:ATP binding"/>
    <property type="evidence" value="ECO:0007669"/>
    <property type="project" value="UniProtKB-KW"/>
</dbReference>
<evidence type="ECO:0000256" key="7">
    <source>
        <dbReference type="ARBA" id="ARBA00022741"/>
    </source>
</evidence>
<dbReference type="SUPFAM" id="SSF52172">
    <property type="entry name" value="CheY-like"/>
    <property type="match status" value="1"/>
</dbReference>
<dbReference type="InterPro" id="IPR004358">
    <property type="entry name" value="Sig_transdc_His_kin-like_C"/>
</dbReference>
<keyword evidence="11 13" id="KW-0472">Membrane</keyword>
<feature type="transmembrane region" description="Helical" evidence="13">
    <location>
        <begin position="380"/>
        <end position="401"/>
    </location>
</feature>
<dbReference type="Proteomes" id="UP000009073">
    <property type="component" value="Chromosome"/>
</dbReference>
<dbReference type="Gene3D" id="1.10.287.130">
    <property type="match status" value="1"/>
</dbReference>
<dbReference type="eggNOG" id="COG2205">
    <property type="taxonomic scope" value="Bacteria"/>
</dbReference>
<dbReference type="InterPro" id="IPR003594">
    <property type="entry name" value="HATPase_dom"/>
</dbReference>
<feature type="transmembrane region" description="Helical" evidence="13">
    <location>
        <begin position="21"/>
        <end position="39"/>
    </location>
</feature>
<evidence type="ECO:0000256" key="8">
    <source>
        <dbReference type="ARBA" id="ARBA00022777"/>
    </source>
</evidence>
<dbReference type="InterPro" id="IPR005467">
    <property type="entry name" value="His_kinase_dom"/>
</dbReference>
<dbReference type="Gene3D" id="3.30.565.10">
    <property type="entry name" value="Histidine kinase-like ATPase, C-terminal domain"/>
    <property type="match status" value="1"/>
</dbReference>
<accession>C4LE71</accession>
<dbReference type="AlphaFoldDB" id="C4LE71"/>
<dbReference type="PROSITE" id="PS50110">
    <property type="entry name" value="RESPONSE_REGULATORY"/>
    <property type="match status" value="1"/>
</dbReference>
<keyword evidence="4" id="KW-1003">Cell membrane</keyword>
<evidence type="ECO:0000313" key="16">
    <source>
        <dbReference type="EMBL" id="ACQ92892.1"/>
    </source>
</evidence>
<keyword evidence="7" id="KW-0547">Nucleotide-binding</keyword>
<dbReference type="HOGENOM" id="CLU_000445_114_13_6"/>
<dbReference type="InterPro" id="IPR003661">
    <property type="entry name" value="HisK_dim/P_dom"/>
</dbReference>
<dbReference type="STRING" id="595494.Tola_1275"/>
<dbReference type="FunFam" id="3.30.565.10:FF:000023">
    <property type="entry name" value="PAS domain-containing sensor histidine kinase"/>
    <property type="match status" value="1"/>
</dbReference>
<dbReference type="CDD" id="cd12913">
    <property type="entry name" value="PDC1_MCP_like"/>
    <property type="match status" value="1"/>
</dbReference>
<dbReference type="eggNOG" id="COG3706">
    <property type="taxonomic scope" value="Bacteria"/>
</dbReference>
<name>C4LE71_TOLAT</name>
<evidence type="ECO:0000256" key="9">
    <source>
        <dbReference type="ARBA" id="ARBA00022840"/>
    </source>
</evidence>
<dbReference type="SMART" id="SM00387">
    <property type="entry name" value="HATPase_c"/>
    <property type="match status" value="1"/>
</dbReference>
<dbReference type="GO" id="GO:0009927">
    <property type="term" value="F:histidine phosphotransfer kinase activity"/>
    <property type="evidence" value="ECO:0007669"/>
    <property type="project" value="TreeGrafter"/>
</dbReference>
<dbReference type="PROSITE" id="PS50109">
    <property type="entry name" value="HIS_KIN"/>
    <property type="match status" value="1"/>
</dbReference>
<organism evidence="16 17">
    <name type="scientific">Tolumonas auensis (strain DSM 9187 / NBRC 110442 / TA 4)</name>
    <dbReference type="NCBI Taxonomy" id="595494"/>
    <lineage>
        <taxon>Bacteria</taxon>
        <taxon>Pseudomonadati</taxon>
        <taxon>Pseudomonadota</taxon>
        <taxon>Gammaproteobacteria</taxon>
        <taxon>Aeromonadales</taxon>
        <taxon>Aeromonadaceae</taxon>
        <taxon>Tolumonas</taxon>
    </lineage>
</organism>
<dbReference type="SUPFAM" id="SSF47384">
    <property type="entry name" value="Homodimeric domain of signal transducing histidine kinase"/>
    <property type="match status" value="1"/>
</dbReference>
<feature type="domain" description="Histidine kinase" evidence="14">
    <location>
        <begin position="482"/>
        <end position="700"/>
    </location>
</feature>
<keyword evidence="13" id="KW-1133">Transmembrane helix</keyword>
<reference evidence="16 17" key="2">
    <citation type="journal article" date="2011" name="Stand. Genomic Sci.">
        <title>Complete genome sequence of Tolumonas auensis type strain (TA 4).</title>
        <authorList>
            <person name="Chertkov O."/>
            <person name="Copeland A."/>
            <person name="Lucas S."/>
            <person name="Lapidus A."/>
            <person name="Berry K.W."/>
            <person name="Detter J.C."/>
            <person name="Del Rio T.G."/>
            <person name="Hammon N."/>
            <person name="Dalin E."/>
            <person name="Tice H."/>
            <person name="Pitluck S."/>
            <person name="Richardson P."/>
            <person name="Bruce D."/>
            <person name="Goodwin L."/>
            <person name="Han C."/>
            <person name="Tapia R."/>
            <person name="Saunders E."/>
            <person name="Schmutz J."/>
            <person name="Brettin T."/>
            <person name="Larimer F."/>
            <person name="Land M."/>
            <person name="Hauser L."/>
            <person name="Spring S."/>
            <person name="Rohde M."/>
            <person name="Kyrpides N.C."/>
            <person name="Ivanova N."/>
            <person name="Goker M."/>
            <person name="Beller H.R."/>
            <person name="Klenk H.P."/>
            <person name="Woyke T."/>
        </authorList>
    </citation>
    <scope>NUCLEOTIDE SEQUENCE [LARGE SCALE GENOMIC DNA]</scope>
    <source>
        <strain evidence="17">DSM 9187 / TA4</strain>
    </source>
</reference>
<dbReference type="CDD" id="cd00082">
    <property type="entry name" value="HisKA"/>
    <property type="match status" value="1"/>
</dbReference>
<keyword evidence="9" id="KW-0067">ATP-binding</keyword>
<evidence type="ECO:0000256" key="4">
    <source>
        <dbReference type="ARBA" id="ARBA00022475"/>
    </source>
</evidence>
<dbReference type="Pfam" id="PF00512">
    <property type="entry name" value="HisKA"/>
    <property type="match status" value="1"/>
</dbReference>
<evidence type="ECO:0000256" key="6">
    <source>
        <dbReference type="ARBA" id="ARBA00022679"/>
    </source>
</evidence>
<proteinExistence type="predicted"/>
<feature type="domain" description="Response regulatory" evidence="15">
    <location>
        <begin position="725"/>
        <end position="841"/>
    </location>
</feature>
<dbReference type="Gene3D" id="3.40.50.2300">
    <property type="match status" value="1"/>
</dbReference>
<evidence type="ECO:0000259" key="14">
    <source>
        <dbReference type="PROSITE" id="PS50109"/>
    </source>
</evidence>
<dbReference type="InterPro" id="IPR036097">
    <property type="entry name" value="HisK_dim/P_sf"/>
</dbReference>
<protein>
    <recommendedName>
        <fullName evidence="3">histidine kinase</fullName>
        <ecNumber evidence="3">2.7.13.3</ecNumber>
    </recommendedName>
</protein>
<dbReference type="InterPro" id="IPR036890">
    <property type="entry name" value="HATPase_C_sf"/>
</dbReference>
<dbReference type="Gene3D" id="3.30.450.20">
    <property type="entry name" value="PAS domain"/>
    <property type="match status" value="1"/>
</dbReference>
<comment type="subcellular location">
    <subcellularLocation>
        <location evidence="2">Cell membrane</location>
    </subcellularLocation>
</comment>